<proteinExistence type="predicted"/>
<comment type="caution">
    <text evidence="2">The sequence shown here is derived from an EMBL/GenBank/DDBJ whole genome shotgun (WGS) entry which is preliminary data.</text>
</comment>
<organism evidence="2 3">
    <name type="scientific">Candidatus Kaiserbacteria bacterium RIFCSPHIGHO2_02_FULL_55_25</name>
    <dbReference type="NCBI Taxonomy" id="1798498"/>
    <lineage>
        <taxon>Bacteria</taxon>
        <taxon>Candidatus Kaiseribacteriota</taxon>
    </lineage>
</organism>
<keyword evidence="1" id="KW-1133">Transmembrane helix</keyword>
<feature type="transmembrane region" description="Helical" evidence="1">
    <location>
        <begin position="18"/>
        <end position="40"/>
    </location>
</feature>
<evidence type="ECO:0000313" key="3">
    <source>
        <dbReference type="Proteomes" id="UP000176914"/>
    </source>
</evidence>
<dbReference type="Proteomes" id="UP000176914">
    <property type="component" value="Unassembled WGS sequence"/>
</dbReference>
<accession>A0A1F6EAU7</accession>
<keyword evidence="1" id="KW-0472">Membrane</keyword>
<evidence type="ECO:0000256" key="1">
    <source>
        <dbReference type="SAM" id="Phobius"/>
    </source>
</evidence>
<reference evidence="2 3" key="1">
    <citation type="journal article" date="2016" name="Nat. Commun.">
        <title>Thousands of microbial genomes shed light on interconnected biogeochemical processes in an aquifer system.</title>
        <authorList>
            <person name="Anantharaman K."/>
            <person name="Brown C.T."/>
            <person name="Hug L.A."/>
            <person name="Sharon I."/>
            <person name="Castelle C.J."/>
            <person name="Probst A.J."/>
            <person name="Thomas B.C."/>
            <person name="Singh A."/>
            <person name="Wilkins M.J."/>
            <person name="Karaoz U."/>
            <person name="Brodie E.L."/>
            <person name="Williams K.H."/>
            <person name="Hubbard S.S."/>
            <person name="Banfield J.F."/>
        </authorList>
    </citation>
    <scope>NUCLEOTIDE SEQUENCE [LARGE SCALE GENOMIC DNA]</scope>
</reference>
<evidence type="ECO:0000313" key="2">
    <source>
        <dbReference type="EMBL" id="OGG70352.1"/>
    </source>
</evidence>
<protein>
    <submittedName>
        <fullName evidence="2">Uncharacterized protein</fullName>
    </submittedName>
</protein>
<feature type="transmembrane region" description="Helical" evidence="1">
    <location>
        <begin position="52"/>
        <end position="75"/>
    </location>
</feature>
<gene>
    <name evidence="2" type="ORF">A3C20_03645</name>
</gene>
<keyword evidence="1" id="KW-0812">Transmembrane</keyword>
<feature type="transmembrane region" description="Helical" evidence="1">
    <location>
        <begin position="81"/>
        <end position="98"/>
    </location>
</feature>
<sequence length="125" mass="14381">MSRAGRPARKKEEALVGILLWAGQSILTGAWLMMWPVVLWRWTNRTNVPKKYLGYFRTSSVIGGIPVLGLVISKIVGMDLGWFELIILYYLPWGIYATRKARRLSERYAKPQNKSAKAKKSKKKR</sequence>
<dbReference type="AlphaFoldDB" id="A0A1F6EAU7"/>
<name>A0A1F6EAU7_9BACT</name>
<dbReference type="EMBL" id="MFLL01000005">
    <property type="protein sequence ID" value="OGG70352.1"/>
    <property type="molecule type" value="Genomic_DNA"/>
</dbReference>